<evidence type="ECO:0000313" key="2">
    <source>
        <dbReference type="EMBL" id="PDX72167.1"/>
    </source>
</evidence>
<feature type="transmembrane region" description="Helical" evidence="1">
    <location>
        <begin position="166"/>
        <end position="183"/>
    </location>
</feature>
<evidence type="ECO:0008006" key="4">
    <source>
        <dbReference type="Google" id="ProtNLM"/>
    </source>
</evidence>
<dbReference type="Proteomes" id="UP000219901">
    <property type="component" value="Unassembled WGS sequence"/>
</dbReference>
<protein>
    <recommendedName>
        <fullName evidence="4">DUF2812 domain-containing protein</fullName>
    </recommendedName>
</protein>
<reference evidence="2 3" key="1">
    <citation type="journal article" date="2017" name="Front. Microbiol.">
        <title>New Insights into the Diversity of the Genus Faecalibacterium.</title>
        <authorList>
            <person name="Benevides L."/>
            <person name="Burman S."/>
            <person name="Martin R."/>
            <person name="Robert V."/>
            <person name="Thomas M."/>
            <person name="Miquel S."/>
            <person name="Chain F."/>
            <person name="Sokol H."/>
            <person name="Bermudez-Humaran L.G."/>
            <person name="Morrison M."/>
            <person name="Langella P."/>
            <person name="Azevedo V.A."/>
            <person name="Chatel J.M."/>
            <person name="Soares S."/>
        </authorList>
    </citation>
    <scope>NUCLEOTIDE SEQUENCE [LARGE SCALE GENOMIC DNA]</scope>
    <source>
        <strain evidence="2 3">CNCM I 4546</strain>
    </source>
</reference>
<sequence>MNKKCYRFYGGLIASQEKWLNRMAKKGYRLIRAGKLFYEFEECKPGQVQYCVEFIGQKSKESAADYARFLEDCGYHVFFKNINLNWSVGKAVVRPWADKGGRIATNSTTFNRELLIVEKENDGKPFQLHTTYEDKQDYIKNMRKPWLFLFIVSAVLGIAMRQLVWGIFAVISLIGLIVFQLELRKLKKKADIKEM</sequence>
<organism evidence="2 3">
    <name type="scientific">Faecalibacterium prausnitzii</name>
    <dbReference type="NCBI Taxonomy" id="853"/>
    <lineage>
        <taxon>Bacteria</taxon>
        <taxon>Bacillati</taxon>
        <taxon>Bacillota</taxon>
        <taxon>Clostridia</taxon>
        <taxon>Eubacteriales</taxon>
        <taxon>Oscillospiraceae</taxon>
        <taxon>Faecalibacterium</taxon>
    </lineage>
</organism>
<dbReference type="AlphaFoldDB" id="A0A2A6ZZ99"/>
<keyword evidence="1" id="KW-0472">Membrane</keyword>
<feature type="transmembrane region" description="Helical" evidence="1">
    <location>
        <begin position="145"/>
        <end position="160"/>
    </location>
</feature>
<evidence type="ECO:0000256" key="1">
    <source>
        <dbReference type="SAM" id="Phobius"/>
    </source>
</evidence>
<dbReference type="EMBL" id="NMTV01000055">
    <property type="protein sequence ID" value="PDX72167.1"/>
    <property type="molecule type" value="Genomic_DNA"/>
</dbReference>
<keyword evidence="1" id="KW-0812">Transmembrane</keyword>
<evidence type="ECO:0000313" key="3">
    <source>
        <dbReference type="Proteomes" id="UP000219901"/>
    </source>
</evidence>
<accession>A0A2A6ZZ99</accession>
<dbReference type="InterPro" id="IPR021359">
    <property type="entry name" value="DUF2812"/>
</dbReference>
<gene>
    <name evidence="2" type="ORF">CGS55_09715</name>
</gene>
<dbReference type="RefSeq" id="WP_097783379.1">
    <property type="nucleotide sequence ID" value="NZ_NMTV01000055.1"/>
</dbReference>
<keyword evidence="1" id="KW-1133">Transmembrane helix</keyword>
<comment type="caution">
    <text evidence="2">The sequence shown here is derived from an EMBL/GenBank/DDBJ whole genome shotgun (WGS) entry which is preliminary data.</text>
</comment>
<name>A0A2A6ZZ99_9FIRM</name>
<dbReference type="Pfam" id="PF11193">
    <property type="entry name" value="DUF2812"/>
    <property type="match status" value="1"/>
</dbReference>
<proteinExistence type="predicted"/>